<feature type="binding site" evidence="12">
    <location>
        <position position="58"/>
    </location>
    <ligand>
        <name>ATP</name>
        <dbReference type="ChEBI" id="CHEBI:30616"/>
    </ligand>
</feature>
<dbReference type="InterPro" id="IPR023005">
    <property type="entry name" value="Nucleoside_diP_kinase_AS"/>
</dbReference>
<evidence type="ECO:0000256" key="6">
    <source>
        <dbReference type="ARBA" id="ARBA00022723"/>
    </source>
</evidence>
<evidence type="ECO:0000313" key="16">
    <source>
        <dbReference type="EMBL" id="RKX72063.1"/>
    </source>
</evidence>
<evidence type="ECO:0000259" key="15">
    <source>
        <dbReference type="SMART" id="SM00562"/>
    </source>
</evidence>
<feature type="binding site" evidence="12">
    <location>
        <position position="86"/>
    </location>
    <ligand>
        <name>ATP</name>
        <dbReference type="ChEBI" id="CHEBI:30616"/>
    </ligand>
</feature>
<dbReference type="PRINTS" id="PR01243">
    <property type="entry name" value="NUCDPKINASE"/>
</dbReference>
<comment type="similarity">
    <text evidence="1 12 13">Belongs to the NDK family.</text>
</comment>
<dbReference type="InterPro" id="IPR001564">
    <property type="entry name" value="Nucleoside_diP_kinase"/>
</dbReference>
<dbReference type="Gene3D" id="3.30.70.141">
    <property type="entry name" value="Nucleoside diphosphate kinase-like domain"/>
    <property type="match status" value="1"/>
</dbReference>
<evidence type="ECO:0000256" key="13">
    <source>
        <dbReference type="RuleBase" id="RU004011"/>
    </source>
</evidence>
<evidence type="ECO:0000256" key="4">
    <source>
        <dbReference type="ARBA" id="ARBA00022490"/>
    </source>
</evidence>
<keyword evidence="7 14" id="KW-0547">Nucleotide-binding</keyword>
<name>A0A660SMU6_UNCT6</name>
<organism evidence="16 17">
    <name type="scientific">candidate division TA06 bacterium</name>
    <dbReference type="NCBI Taxonomy" id="2250710"/>
    <lineage>
        <taxon>Bacteria</taxon>
        <taxon>Bacteria division TA06</taxon>
    </lineage>
</organism>
<dbReference type="PANTHER" id="PTHR46161">
    <property type="entry name" value="NUCLEOSIDE DIPHOSPHATE KINASE"/>
    <property type="match status" value="1"/>
</dbReference>
<dbReference type="PROSITE" id="PS00469">
    <property type="entry name" value="NDPK"/>
    <property type="match status" value="1"/>
</dbReference>
<dbReference type="InterPro" id="IPR036850">
    <property type="entry name" value="NDK-like_dom_sf"/>
</dbReference>
<evidence type="ECO:0000256" key="11">
    <source>
        <dbReference type="ARBA" id="ARBA00023080"/>
    </source>
</evidence>
<keyword evidence="6" id="KW-0479">Metal-binding</keyword>
<dbReference type="FunFam" id="3.30.70.141:FF:000003">
    <property type="entry name" value="Nucleoside diphosphate kinase"/>
    <property type="match status" value="1"/>
</dbReference>
<dbReference type="AlphaFoldDB" id="A0A660SMU6"/>
<dbReference type="GO" id="GO:0046872">
    <property type="term" value="F:metal ion binding"/>
    <property type="evidence" value="ECO:0007669"/>
    <property type="project" value="UniProtKB-KW"/>
</dbReference>
<dbReference type="EMBL" id="QNBD01000053">
    <property type="protein sequence ID" value="RKX72063.1"/>
    <property type="molecule type" value="Genomic_DNA"/>
</dbReference>
<dbReference type="SMART" id="SM00562">
    <property type="entry name" value="NDK"/>
    <property type="match status" value="1"/>
</dbReference>
<feature type="binding site" evidence="12">
    <location>
        <position position="10"/>
    </location>
    <ligand>
        <name>ATP</name>
        <dbReference type="ChEBI" id="CHEBI:30616"/>
    </ligand>
</feature>
<evidence type="ECO:0000256" key="5">
    <source>
        <dbReference type="ARBA" id="ARBA00022679"/>
    </source>
</evidence>
<feature type="binding site" evidence="12">
    <location>
        <position position="113"/>
    </location>
    <ligand>
        <name>ATP</name>
        <dbReference type="ChEBI" id="CHEBI:30616"/>
    </ligand>
</feature>
<comment type="caution">
    <text evidence="16">The sequence shown here is derived from an EMBL/GenBank/DDBJ whole genome shotgun (WGS) entry which is preliminary data.</text>
</comment>
<feature type="binding site" evidence="12">
    <location>
        <position position="103"/>
    </location>
    <ligand>
        <name>ATP</name>
        <dbReference type="ChEBI" id="CHEBI:30616"/>
    </ligand>
</feature>
<dbReference type="PROSITE" id="PS51374">
    <property type="entry name" value="NDPK_LIKE"/>
    <property type="match status" value="1"/>
</dbReference>
<evidence type="ECO:0000256" key="10">
    <source>
        <dbReference type="ARBA" id="ARBA00022842"/>
    </source>
</evidence>
<keyword evidence="10" id="KW-0460">Magnesium</keyword>
<dbReference type="EC" id="2.7.4.6" evidence="2 14"/>
<keyword evidence="11" id="KW-0546">Nucleotide metabolism</keyword>
<feature type="domain" description="Nucleoside diphosphate kinase-like" evidence="15">
    <location>
        <begin position="2"/>
        <end position="135"/>
    </location>
</feature>
<keyword evidence="4" id="KW-0963">Cytoplasm</keyword>
<evidence type="ECO:0000313" key="17">
    <source>
        <dbReference type="Proteomes" id="UP000271125"/>
    </source>
</evidence>
<dbReference type="GO" id="GO:0005524">
    <property type="term" value="F:ATP binding"/>
    <property type="evidence" value="ECO:0007669"/>
    <property type="project" value="UniProtKB-KW"/>
</dbReference>
<evidence type="ECO:0000256" key="9">
    <source>
        <dbReference type="ARBA" id="ARBA00022840"/>
    </source>
</evidence>
<dbReference type="InterPro" id="IPR034907">
    <property type="entry name" value="NDK-like_dom"/>
</dbReference>
<evidence type="ECO:0000256" key="12">
    <source>
        <dbReference type="PROSITE-ProRule" id="PRU00706"/>
    </source>
</evidence>
<sequence length="136" mass="15481">MKEKTLCLIKPDAYERQLVGKIVTIIEENGFAIKAISFLKLSKNEAEQFYYIHKNKIFFNGLVKYMSSGYTVCMVLEKANAIEELRNLMGKTNPIKAKKGTIRNIFGIDIRHNSIHGSDSVVSAQKEITFFFKGII</sequence>
<evidence type="ECO:0000256" key="8">
    <source>
        <dbReference type="ARBA" id="ARBA00022777"/>
    </source>
</evidence>
<dbReference type="PANTHER" id="PTHR46161:SF3">
    <property type="entry name" value="NUCLEOSIDE DIPHOSPHATE KINASE DDB_G0292928-RELATED"/>
    <property type="match status" value="1"/>
</dbReference>
<comment type="catalytic activity">
    <reaction evidence="14">
        <text>a 2'-deoxyribonucleoside 5'-diphosphate + ATP = a 2'-deoxyribonucleoside 5'-triphosphate + ADP</text>
        <dbReference type="Rhea" id="RHEA:44640"/>
        <dbReference type="ChEBI" id="CHEBI:30616"/>
        <dbReference type="ChEBI" id="CHEBI:61560"/>
        <dbReference type="ChEBI" id="CHEBI:73316"/>
        <dbReference type="ChEBI" id="CHEBI:456216"/>
        <dbReference type="EC" id="2.7.4.6"/>
    </reaction>
</comment>
<feature type="active site" description="Pros-phosphohistidine intermediate" evidence="12">
    <location>
        <position position="116"/>
    </location>
</feature>
<evidence type="ECO:0000256" key="1">
    <source>
        <dbReference type="ARBA" id="ARBA00008142"/>
    </source>
</evidence>
<dbReference type="GO" id="GO:0006228">
    <property type="term" value="P:UTP biosynthetic process"/>
    <property type="evidence" value="ECO:0007669"/>
    <property type="project" value="InterPro"/>
</dbReference>
<protein>
    <recommendedName>
        <fullName evidence="3 14">Nucleoside diphosphate kinase</fullName>
        <ecNumber evidence="2 14">2.7.4.6</ecNumber>
    </recommendedName>
</protein>
<dbReference type="NCBIfam" id="NF001908">
    <property type="entry name" value="PRK00668.1"/>
    <property type="match status" value="1"/>
</dbReference>
<dbReference type="Pfam" id="PF00334">
    <property type="entry name" value="NDK"/>
    <property type="match status" value="1"/>
</dbReference>
<evidence type="ECO:0000256" key="7">
    <source>
        <dbReference type="ARBA" id="ARBA00022741"/>
    </source>
</evidence>
<keyword evidence="8 14" id="KW-0418">Kinase</keyword>
<evidence type="ECO:0000256" key="3">
    <source>
        <dbReference type="ARBA" id="ARBA00017632"/>
    </source>
</evidence>
<dbReference type="CDD" id="cd04413">
    <property type="entry name" value="NDPk_I"/>
    <property type="match status" value="1"/>
</dbReference>
<keyword evidence="9 14" id="KW-0067">ATP-binding</keyword>
<dbReference type="GO" id="GO:0006241">
    <property type="term" value="P:CTP biosynthetic process"/>
    <property type="evidence" value="ECO:0007669"/>
    <property type="project" value="InterPro"/>
</dbReference>
<reference evidence="16 17" key="1">
    <citation type="submission" date="2018-06" db="EMBL/GenBank/DDBJ databases">
        <title>Extensive metabolic versatility and redundancy in microbially diverse, dynamic hydrothermal sediments.</title>
        <authorList>
            <person name="Dombrowski N."/>
            <person name="Teske A."/>
            <person name="Baker B.J."/>
        </authorList>
    </citation>
    <scope>NUCLEOTIDE SEQUENCE [LARGE SCALE GENOMIC DNA]</scope>
    <source>
        <strain evidence="16">B10_G13</strain>
    </source>
</reference>
<keyword evidence="5 14" id="KW-0808">Transferase</keyword>
<dbReference type="GO" id="GO:0006183">
    <property type="term" value="P:GTP biosynthetic process"/>
    <property type="evidence" value="ECO:0007669"/>
    <property type="project" value="InterPro"/>
</dbReference>
<dbReference type="GO" id="GO:0004550">
    <property type="term" value="F:nucleoside diphosphate kinase activity"/>
    <property type="evidence" value="ECO:0007669"/>
    <property type="project" value="UniProtKB-EC"/>
</dbReference>
<feature type="binding site" evidence="12">
    <location>
        <position position="92"/>
    </location>
    <ligand>
        <name>ATP</name>
        <dbReference type="ChEBI" id="CHEBI:30616"/>
    </ligand>
</feature>
<evidence type="ECO:0000256" key="14">
    <source>
        <dbReference type="RuleBase" id="RU004013"/>
    </source>
</evidence>
<evidence type="ECO:0000256" key="2">
    <source>
        <dbReference type="ARBA" id="ARBA00012966"/>
    </source>
</evidence>
<gene>
    <name evidence="16" type="ORF">DRP43_01660</name>
</gene>
<accession>A0A660SMU6</accession>
<proteinExistence type="inferred from homology"/>
<dbReference type="Proteomes" id="UP000271125">
    <property type="component" value="Unassembled WGS sequence"/>
</dbReference>
<dbReference type="SUPFAM" id="SSF54919">
    <property type="entry name" value="Nucleoside diphosphate kinase, NDK"/>
    <property type="match status" value="1"/>
</dbReference>